<feature type="repeat" description="ANK" evidence="3">
    <location>
        <begin position="445"/>
        <end position="479"/>
    </location>
</feature>
<dbReference type="Gene3D" id="1.25.40.20">
    <property type="entry name" value="Ankyrin repeat-containing domain"/>
    <property type="match status" value="1"/>
</dbReference>
<feature type="repeat" description="ANK" evidence="3">
    <location>
        <begin position="406"/>
        <end position="444"/>
    </location>
</feature>
<organism evidence="5 6">
    <name type="scientific">Gibberella nygamai</name>
    <name type="common">Bean root rot disease fungus</name>
    <name type="synonym">Fusarium nygamai</name>
    <dbReference type="NCBI Taxonomy" id="42673"/>
    <lineage>
        <taxon>Eukaryota</taxon>
        <taxon>Fungi</taxon>
        <taxon>Dikarya</taxon>
        <taxon>Ascomycota</taxon>
        <taxon>Pezizomycotina</taxon>
        <taxon>Sordariomycetes</taxon>
        <taxon>Hypocreomycetidae</taxon>
        <taxon>Hypocreales</taxon>
        <taxon>Nectriaceae</taxon>
        <taxon>Fusarium</taxon>
        <taxon>Fusarium fujikuroi species complex</taxon>
    </lineage>
</organism>
<evidence type="ECO:0000256" key="1">
    <source>
        <dbReference type="ARBA" id="ARBA00022737"/>
    </source>
</evidence>
<keyword evidence="2 3" id="KW-0040">ANK repeat</keyword>
<dbReference type="PROSITE" id="PS50088">
    <property type="entry name" value="ANK_REPEAT"/>
    <property type="match status" value="3"/>
</dbReference>
<evidence type="ECO:0000313" key="5">
    <source>
        <dbReference type="EMBL" id="PNP76005.1"/>
    </source>
</evidence>
<dbReference type="Pfam" id="PF12796">
    <property type="entry name" value="Ank_2"/>
    <property type="match status" value="1"/>
</dbReference>
<evidence type="ECO:0000256" key="2">
    <source>
        <dbReference type="ARBA" id="ARBA00023043"/>
    </source>
</evidence>
<proteinExistence type="predicted"/>
<evidence type="ECO:0000313" key="6">
    <source>
        <dbReference type="Proteomes" id="UP000236664"/>
    </source>
</evidence>
<dbReference type="PROSITE" id="PS50297">
    <property type="entry name" value="ANK_REP_REGION"/>
    <property type="match status" value="1"/>
</dbReference>
<dbReference type="InterPro" id="IPR002110">
    <property type="entry name" value="Ankyrin_rpt"/>
</dbReference>
<dbReference type="AlphaFoldDB" id="A0A2K0W157"/>
<keyword evidence="1" id="KW-0677">Repeat</keyword>
<protein>
    <submittedName>
        <fullName evidence="5">Uncharacterized protein</fullName>
    </submittedName>
</protein>
<reference evidence="5 6" key="1">
    <citation type="submission" date="2017-06" db="EMBL/GenBank/DDBJ databases">
        <title>Genome of Fusarium nygamai isolate CS10214.</title>
        <authorList>
            <person name="Gardiner D.M."/>
            <person name="Obanor F."/>
            <person name="Kazan K."/>
        </authorList>
    </citation>
    <scope>NUCLEOTIDE SEQUENCE [LARGE SCALE GENOMIC DNA]</scope>
    <source>
        <strain evidence="5 6">CS10214</strain>
    </source>
</reference>
<feature type="region of interest" description="Disordered" evidence="4">
    <location>
        <begin position="543"/>
        <end position="566"/>
    </location>
</feature>
<feature type="repeat" description="ANK" evidence="3">
    <location>
        <begin position="367"/>
        <end position="405"/>
    </location>
</feature>
<name>A0A2K0W157_GIBNY</name>
<comment type="caution">
    <text evidence="5">The sequence shown here is derived from an EMBL/GenBank/DDBJ whole genome shotgun (WGS) entry which is preliminary data.</text>
</comment>
<dbReference type="SUPFAM" id="SSF48403">
    <property type="entry name" value="Ankyrin repeat"/>
    <property type="match status" value="1"/>
</dbReference>
<sequence>MSFSLGPKAKSPYHEFTEKPINRFNSSGPPFDVPVTITDRDGTLIHEHEGMGLLYAIITNNDVEFLEKYFSIDRRAIPNLFELPDDDEAICDIGDWFCAAAESGSLGTLQTLLKYATKGLDTTKPIRLIRANFHLLNVAAQFGQIEIVQWLLETQPVYASIHDRDLRGFTALAAAADLFSFAYYLSPAWNEICYANNEAIMNLLLDHGACASDVVHPTNDKGQKRPSVLTLTAQWASSDLLERLINGGADVHYRVVANPWLLNIQSQHDCPVEIEVTALFLASFRANPNGVKTLVDCRSDGVSIADMVCSPDCVGSLPLHWAARNQLPDGPSAIPASMVDEKAGNVARTIRQLLDLAPTTVNIQNNDGNTALHYAALCFGKNGKVYTPVFELLCSRGADASLRNHNGETPLHTLFQSYNDDAPIDPVAVSLLLAHGAKATDVDDAGNTPLHIACFSAKFGSDAISLLLQHGADPALRNSKQETPIHRVAYFYCPRHKSRSEADDLSREQDAILDKMVEAGGAQLMDLQNGAGKSTRQIYQDSKVEWLEGPRGNESRGKDRVSATRR</sequence>
<dbReference type="STRING" id="42673.A0A2K0W157"/>
<keyword evidence="6" id="KW-1185">Reference proteome</keyword>
<dbReference type="EMBL" id="MTQA01000163">
    <property type="protein sequence ID" value="PNP76005.1"/>
    <property type="molecule type" value="Genomic_DNA"/>
</dbReference>
<dbReference type="InterPro" id="IPR036770">
    <property type="entry name" value="Ankyrin_rpt-contain_sf"/>
</dbReference>
<dbReference type="PANTHER" id="PTHR24198">
    <property type="entry name" value="ANKYRIN REPEAT AND PROTEIN KINASE DOMAIN-CONTAINING PROTEIN"/>
    <property type="match status" value="1"/>
</dbReference>
<dbReference type="PANTHER" id="PTHR24198:SF165">
    <property type="entry name" value="ANKYRIN REPEAT-CONTAINING PROTEIN-RELATED"/>
    <property type="match status" value="1"/>
</dbReference>
<dbReference type="SMART" id="SM00248">
    <property type="entry name" value="ANK"/>
    <property type="match status" value="8"/>
</dbReference>
<accession>A0A2K0W157</accession>
<evidence type="ECO:0000256" key="4">
    <source>
        <dbReference type="SAM" id="MobiDB-lite"/>
    </source>
</evidence>
<dbReference type="Proteomes" id="UP000236664">
    <property type="component" value="Unassembled WGS sequence"/>
</dbReference>
<gene>
    <name evidence="5" type="ORF">FNYG_10563</name>
</gene>
<dbReference type="OrthoDB" id="823504at2759"/>
<evidence type="ECO:0000256" key="3">
    <source>
        <dbReference type="PROSITE-ProRule" id="PRU00023"/>
    </source>
</evidence>